<name>A0A2P2PW81_RHIMU</name>
<accession>A0A2P2PW81</accession>
<evidence type="ECO:0000313" key="2">
    <source>
        <dbReference type="EMBL" id="MBX58986.1"/>
    </source>
</evidence>
<evidence type="ECO:0000256" key="1">
    <source>
        <dbReference type="SAM" id="MobiDB-lite"/>
    </source>
</evidence>
<dbReference type="EMBL" id="GGEC01078502">
    <property type="protein sequence ID" value="MBX58986.1"/>
    <property type="molecule type" value="Transcribed_RNA"/>
</dbReference>
<organism evidence="2">
    <name type="scientific">Rhizophora mucronata</name>
    <name type="common">Asiatic mangrove</name>
    <dbReference type="NCBI Taxonomy" id="61149"/>
    <lineage>
        <taxon>Eukaryota</taxon>
        <taxon>Viridiplantae</taxon>
        <taxon>Streptophyta</taxon>
        <taxon>Embryophyta</taxon>
        <taxon>Tracheophyta</taxon>
        <taxon>Spermatophyta</taxon>
        <taxon>Magnoliopsida</taxon>
        <taxon>eudicotyledons</taxon>
        <taxon>Gunneridae</taxon>
        <taxon>Pentapetalae</taxon>
        <taxon>rosids</taxon>
        <taxon>fabids</taxon>
        <taxon>Malpighiales</taxon>
        <taxon>Rhizophoraceae</taxon>
        <taxon>Rhizophora</taxon>
    </lineage>
</organism>
<protein>
    <submittedName>
        <fullName evidence="2">Sister chromatid cohesion protein PDS5 homolog A isoform X1</fullName>
    </submittedName>
</protein>
<feature type="region of interest" description="Disordered" evidence="1">
    <location>
        <begin position="1"/>
        <end position="21"/>
    </location>
</feature>
<dbReference type="AlphaFoldDB" id="A0A2P2PW81"/>
<proteinExistence type="predicted"/>
<feature type="compositionally biased region" description="Basic and acidic residues" evidence="1">
    <location>
        <begin position="1"/>
        <end position="14"/>
    </location>
</feature>
<sequence>MEEKLREQLKEVGLKPETPPSSKDVLVSLLKQGAAFLSDLDQLSSASMMESM</sequence>
<reference evidence="2" key="1">
    <citation type="submission" date="2018-02" db="EMBL/GenBank/DDBJ databases">
        <title>Rhizophora mucronata_Transcriptome.</title>
        <authorList>
            <person name="Meera S.P."/>
            <person name="Sreeshan A."/>
            <person name="Augustine A."/>
        </authorList>
    </citation>
    <scope>NUCLEOTIDE SEQUENCE</scope>
    <source>
        <tissue evidence="2">Leaf</tissue>
    </source>
</reference>